<organism evidence="1 2">
    <name type="scientific">Aspergillus keveii</name>
    <dbReference type="NCBI Taxonomy" id="714993"/>
    <lineage>
        <taxon>Eukaryota</taxon>
        <taxon>Fungi</taxon>
        <taxon>Dikarya</taxon>
        <taxon>Ascomycota</taxon>
        <taxon>Pezizomycotina</taxon>
        <taxon>Eurotiomycetes</taxon>
        <taxon>Eurotiomycetidae</taxon>
        <taxon>Eurotiales</taxon>
        <taxon>Aspergillaceae</taxon>
        <taxon>Aspergillus</taxon>
        <taxon>Aspergillus subgen. Nidulantes</taxon>
    </lineage>
</organism>
<comment type="caution">
    <text evidence="1">The sequence shown here is derived from an EMBL/GenBank/DDBJ whole genome shotgun (WGS) entry which is preliminary data.</text>
</comment>
<evidence type="ECO:0000313" key="2">
    <source>
        <dbReference type="Proteomes" id="UP001610563"/>
    </source>
</evidence>
<evidence type="ECO:0000313" key="1">
    <source>
        <dbReference type="EMBL" id="KAL2782959.1"/>
    </source>
</evidence>
<gene>
    <name evidence="1" type="ORF">BJX66DRAFT_319438</name>
</gene>
<reference evidence="1 2" key="1">
    <citation type="submission" date="2024-07" db="EMBL/GenBank/DDBJ databases">
        <title>Section-level genome sequencing and comparative genomics of Aspergillus sections Usti and Cavernicolus.</title>
        <authorList>
            <consortium name="Lawrence Berkeley National Laboratory"/>
            <person name="Nybo J.L."/>
            <person name="Vesth T.C."/>
            <person name="Theobald S."/>
            <person name="Frisvad J.C."/>
            <person name="Larsen T.O."/>
            <person name="Kjaerboelling I."/>
            <person name="Rothschild-Mancinelli K."/>
            <person name="Lyhne E.K."/>
            <person name="Kogle M.E."/>
            <person name="Barry K."/>
            <person name="Clum A."/>
            <person name="Na H."/>
            <person name="Ledsgaard L."/>
            <person name="Lin J."/>
            <person name="Lipzen A."/>
            <person name="Kuo A."/>
            <person name="Riley R."/>
            <person name="Mondo S."/>
            <person name="Labutti K."/>
            <person name="Haridas S."/>
            <person name="Pangalinan J."/>
            <person name="Salamov A.A."/>
            <person name="Simmons B.A."/>
            <person name="Magnuson J.K."/>
            <person name="Chen J."/>
            <person name="Drula E."/>
            <person name="Henrissat B."/>
            <person name="Wiebenga A."/>
            <person name="Lubbers R.J."/>
            <person name="Gomes A.C."/>
            <person name="Makela M.R."/>
            <person name="Stajich J."/>
            <person name="Grigoriev I.V."/>
            <person name="Mortensen U.H."/>
            <person name="De Vries R.P."/>
            <person name="Baker S.E."/>
            <person name="Andersen M.R."/>
        </authorList>
    </citation>
    <scope>NUCLEOTIDE SEQUENCE [LARGE SCALE GENOMIC DNA]</scope>
    <source>
        <strain evidence="1 2">CBS 209.92</strain>
    </source>
</reference>
<proteinExistence type="predicted"/>
<dbReference type="Proteomes" id="UP001610563">
    <property type="component" value="Unassembled WGS sequence"/>
</dbReference>
<dbReference type="EMBL" id="JBFTWV010000291">
    <property type="protein sequence ID" value="KAL2782959.1"/>
    <property type="molecule type" value="Genomic_DNA"/>
</dbReference>
<accession>A0ABR4FI99</accession>
<name>A0ABR4FI99_9EURO</name>
<keyword evidence="2" id="KW-1185">Reference proteome</keyword>
<protein>
    <submittedName>
        <fullName evidence="1">Uncharacterized protein</fullName>
    </submittedName>
</protein>
<sequence length="122" mass="14298">MWEGEFLRWFWEIGKEEERERTRELEEKVLAARKIKLRYIFCGLDRPPLYMLSGHHSAPFHFLTYRGVKTSSVSLVRSIPMRSADMSPSLVREFRREARIQCPAPIASTHCSSKSRLPNTQS</sequence>